<reference evidence="1" key="1">
    <citation type="submission" date="2023-06" db="EMBL/GenBank/DDBJ databases">
        <title>Genome-scale phylogeny and comparative genomics of the fungal order Sordariales.</title>
        <authorList>
            <consortium name="Lawrence Berkeley National Laboratory"/>
            <person name="Hensen N."/>
            <person name="Bonometti L."/>
            <person name="Westerberg I."/>
            <person name="Brannstrom I.O."/>
            <person name="Guillou S."/>
            <person name="Cros-Aarteil S."/>
            <person name="Calhoun S."/>
            <person name="Haridas S."/>
            <person name="Kuo A."/>
            <person name="Mondo S."/>
            <person name="Pangilinan J."/>
            <person name="Riley R."/>
            <person name="LaButti K."/>
            <person name="Andreopoulos B."/>
            <person name="Lipzen A."/>
            <person name="Chen C."/>
            <person name="Yanf M."/>
            <person name="Daum C."/>
            <person name="Ng V."/>
            <person name="Clum A."/>
            <person name="Steindorff A."/>
            <person name="Ohm R."/>
            <person name="Martin F."/>
            <person name="Silar P."/>
            <person name="Natvig D."/>
            <person name="Lalanne C."/>
            <person name="Gautier V."/>
            <person name="Ament-velasquez S.L."/>
            <person name="Kruys A."/>
            <person name="Hutchinson M.I."/>
            <person name="Powell A.J."/>
            <person name="Barry K."/>
            <person name="Miller A.N."/>
            <person name="Grigoriev I.V."/>
            <person name="Debuchy R."/>
            <person name="Gladieux P."/>
            <person name="Thoren M.H."/>
            <person name="Johannesson H."/>
        </authorList>
    </citation>
    <scope>NUCLEOTIDE SEQUENCE</scope>
    <source>
        <strain evidence="1">SMH3391-2</strain>
    </source>
</reference>
<accession>A0AA39WZL7</accession>
<evidence type="ECO:0000313" key="1">
    <source>
        <dbReference type="EMBL" id="KAK0624568.1"/>
    </source>
</evidence>
<organism evidence="1 2">
    <name type="scientific">Bombardia bombarda</name>
    <dbReference type="NCBI Taxonomy" id="252184"/>
    <lineage>
        <taxon>Eukaryota</taxon>
        <taxon>Fungi</taxon>
        <taxon>Dikarya</taxon>
        <taxon>Ascomycota</taxon>
        <taxon>Pezizomycotina</taxon>
        <taxon>Sordariomycetes</taxon>
        <taxon>Sordariomycetidae</taxon>
        <taxon>Sordariales</taxon>
        <taxon>Lasiosphaeriaceae</taxon>
        <taxon>Bombardia</taxon>
    </lineage>
</organism>
<dbReference type="AlphaFoldDB" id="A0AA39WZL7"/>
<proteinExistence type="predicted"/>
<dbReference type="EMBL" id="JAULSR010000003">
    <property type="protein sequence ID" value="KAK0624568.1"/>
    <property type="molecule type" value="Genomic_DNA"/>
</dbReference>
<evidence type="ECO:0000313" key="2">
    <source>
        <dbReference type="Proteomes" id="UP001174934"/>
    </source>
</evidence>
<comment type="caution">
    <text evidence="1">The sequence shown here is derived from an EMBL/GenBank/DDBJ whole genome shotgun (WGS) entry which is preliminary data.</text>
</comment>
<protein>
    <submittedName>
        <fullName evidence="1">Uncharacterized protein</fullName>
    </submittedName>
</protein>
<gene>
    <name evidence="1" type="ORF">B0T17DRAFT_530466</name>
</gene>
<keyword evidence="2" id="KW-1185">Reference proteome</keyword>
<dbReference type="Proteomes" id="UP001174934">
    <property type="component" value="Unassembled WGS sequence"/>
</dbReference>
<sequence length="55" mass="6454">MLHCRYSKHFHQCFLVALFGLHCIGNSRETRKQRGFVAGRYLRFIDGRKGRPGCQ</sequence>
<name>A0AA39WZL7_9PEZI</name>